<dbReference type="Pfam" id="PF11992">
    <property type="entry name" value="TgpA_N"/>
    <property type="match status" value="1"/>
</dbReference>
<dbReference type="SUPFAM" id="SSF54001">
    <property type="entry name" value="Cysteine proteinases"/>
    <property type="match status" value="1"/>
</dbReference>
<dbReference type="EMBL" id="BAABFC010000012">
    <property type="protein sequence ID" value="GAA4498444.1"/>
    <property type="molecule type" value="Genomic_DNA"/>
</dbReference>
<dbReference type="PANTHER" id="PTHR42736">
    <property type="entry name" value="PROTEIN-GLUTAMINE GAMMA-GLUTAMYLTRANSFERASE"/>
    <property type="match status" value="1"/>
</dbReference>
<feature type="transmembrane region" description="Helical" evidence="1">
    <location>
        <begin position="101"/>
        <end position="118"/>
    </location>
</feature>
<sequence length="643" mass="71742">MNRHPALPWLAAAYLLGLLPLLDKLSLWLLLPAGAAILARLLMALDRLKPLPSPWPGLLALVCALPLALQARGQGLLGALLGLLVLGCAFKFLEFRHRRDLGFHALALFFMGGLTLLYHTGPLMGGYLLLLCLLGLGALLSLYRVAPWQQQGRLALLLLLQSLPLMLLLFVLLPRLGPLWKMPDPRVASTGLSESVAPGAFSQLTRDSRLVLRVHFDGPPPAQRYWRVWVHEIFDGQAWQRRAEHKNWQAQLARLPDTPRPPAQGSGYDLLLEPGINQQLPVLWPATSQAPDLRLSPWGGWALQQPVTQPRQIRFSGASLPPPSLGDADRRLNLALPPGNPRSRALVASWRRQAVDDGGLVQVAMAYFRQAPFAYTLSPPPLSGDQVDAFLFDSRRGFCAHYASALAFLLRAAGIPARLVTGYLGGEYRPEAGYLSLYQFDAHAWVEAWWDGRWHRLDPTAMVAPERVEQGLEQLVGADEFLAADPFSLQRYRQVPLLNELRLWLAELDYRWTLWVVNYDGSRQQRLLSWLGSEALWARAAWLLGGGVLLAALVSLGLWWGRRPVPEALAVRLYRRACRTLTRRGVGPTPGETPQAYAQRLTQIARPEAEVMTEIAELLGQLRYAKTTKPGTLARLRRLVRRL</sequence>
<feature type="transmembrane region" description="Helical" evidence="1">
    <location>
        <begin position="124"/>
        <end position="142"/>
    </location>
</feature>
<feature type="transmembrane region" description="Helical" evidence="1">
    <location>
        <begin position="77"/>
        <end position="94"/>
    </location>
</feature>
<evidence type="ECO:0000313" key="3">
    <source>
        <dbReference type="EMBL" id="GAA4498444.1"/>
    </source>
</evidence>
<dbReference type="Pfam" id="PF13559">
    <property type="entry name" value="DUF4129"/>
    <property type="match status" value="1"/>
</dbReference>
<reference evidence="4" key="1">
    <citation type="journal article" date="2019" name="Int. J. Syst. Evol. Microbiol.">
        <title>The Global Catalogue of Microorganisms (GCM) 10K type strain sequencing project: providing services to taxonomists for standard genome sequencing and annotation.</title>
        <authorList>
            <consortium name="The Broad Institute Genomics Platform"/>
            <consortium name="The Broad Institute Genome Sequencing Center for Infectious Disease"/>
            <person name="Wu L."/>
            <person name="Ma J."/>
        </authorList>
    </citation>
    <scope>NUCLEOTIDE SEQUENCE [LARGE SCALE GENOMIC DNA]</scope>
    <source>
        <strain evidence="4">JCM 32226</strain>
    </source>
</reference>
<name>A0ABP8Q9I7_9GAMM</name>
<dbReference type="InterPro" id="IPR038765">
    <property type="entry name" value="Papain-like_cys_pep_sf"/>
</dbReference>
<feature type="transmembrane region" description="Helical" evidence="1">
    <location>
        <begin position="25"/>
        <end position="43"/>
    </location>
</feature>
<dbReference type="InterPro" id="IPR052901">
    <property type="entry name" value="Bact_TGase-like"/>
</dbReference>
<organism evidence="3 4">
    <name type="scientific">Pseudaeromonas paramecii</name>
    <dbReference type="NCBI Taxonomy" id="2138166"/>
    <lineage>
        <taxon>Bacteria</taxon>
        <taxon>Pseudomonadati</taxon>
        <taxon>Pseudomonadota</taxon>
        <taxon>Gammaproteobacteria</taxon>
        <taxon>Aeromonadales</taxon>
        <taxon>Aeromonadaceae</taxon>
        <taxon>Pseudaeromonas</taxon>
    </lineage>
</organism>
<evidence type="ECO:0000313" key="4">
    <source>
        <dbReference type="Proteomes" id="UP001501321"/>
    </source>
</evidence>
<proteinExistence type="predicted"/>
<gene>
    <name evidence="3" type="ORF">GCM10023095_16820</name>
</gene>
<dbReference type="Gene3D" id="3.10.620.30">
    <property type="match status" value="1"/>
</dbReference>
<keyword evidence="1" id="KW-0812">Transmembrane</keyword>
<dbReference type="RefSeq" id="WP_345012001.1">
    <property type="nucleotide sequence ID" value="NZ_BAABFC010000012.1"/>
</dbReference>
<feature type="domain" description="Transglutaminase-like" evidence="2">
    <location>
        <begin position="391"/>
        <end position="461"/>
    </location>
</feature>
<evidence type="ECO:0000256" key="1">
    <source>
        <dbReference type="SAM" id="Phobius"/>
    </source>
</evidence>
<feature type="transmembrane region" description="Helical" evidence="1">
    <location>
        <begin position="154"/>
        <end position="173"/>
    </location>
</feature>
<dbReference type="Proteomes" id="UP001501321">
    <property type="component" value="Unassembled WGS sequence"/>
</dbReference>
<dbReference type="PANTHER" id="PTHR42736:SF1">
    <property type="entry name" value="PROTEIN-GLUTAMINE GAMMA-GLUTAMYLTRANSFERASE"/>
    <property type="match status" value="1"/>
</dbReference>
<feature type="transmembrane region" description="Helical" evidence="1">
    <location>
        <begin position="536"/>
        <end position="560"/>
    </location>
</feature>
<evidence type="ECO:0000259" key="2">
    <source>
        <dbReference type="SMART" id="SM00460"/>
    </source>
</evidence>
<dbReference type="SMART" id="SM00460">
    <property type="entry name" value="TGc"/>
    <property type="match status" value="1"/>
</dbReference>
<comment type="caution">
    <text evidence="3">The sequence shown here is derived from an EMBL/GenBank/DDBJ whole genome shotgun (WGS) entry which is preliminary data.</text>
</comment>
<dbReference type="InterPro" id="IPR025403">
    <property type="entry name" value="TgpA-like_C"/>
</dbReference>
<accession>A0ABP8Q9I7</accession>
<dbReference type="Pfam" id="PF01841">
    <property type="entry name" value="Transglut_core"/>
    <property type="match status" value="1"/>
</dbReference>
<dbReference type="InterPro" id="IPR002931">
    <property type="entry name" value="Transglutaminase-like"/>
</dbReference>
<keyword evidence="1" id="KW-1133">Transmembrane helix</keyword>
<protein>
    <submittedName>
        <fullName evidence="3">DUF3488 and transglutaminase-like domain-containing protein</fullName>
    </submittedName>
</protein>
<dbReference type="InterPro" id="IPR021878">
    <property type="entry name" value="TgpA_N"/>
</dbReference>
<keyword evidence="4" id="KW-1185">Reference proteome</keyword>
<keyword evidence="1" id="KW-0472">Membrane</keyword>